<proteinExistence type="predicted"/>
<protein>
    <submittedName>
        <fullName evidence="3">Uncharacterized protein</fullName>
    </submittedName>
</protein>
<evidence type="ECO:0000259" key="2">
    <source>
        <dbReference type="Pfam" id="PF13439"/>
    </source>
</evidence>
<dbReference type="Pfam" id="PF00534">
    <property type="entry name" value="Glycos_transf_1"/>
    <property type="match status" value="1"/>
</dbReference>
<feature type="domain" description="Glycosyltransferase subfamily 4-like N-terminal" evidence="2">
    <location>
        <begin position="22"/>
        <end position="158"/>
    </location>
</feature>
<sequence>MRIAVLAPIAWRTPPISYGPWEQVASTITEGMVNKGHEVRLFASGNSITRAKLESVCSLPYEMDPSSDPKVLECLHISHLMEQAEDFDIIHNHFDFLPLTYSRLIKTPMITTIHGFSSAKILPVYKKYNDSVAYISISNSDRSRELTYMDTIYHGIDPELFTFRADKEDYLVYFGRIHPDKGLDKAITIAEQSNLPLKIAGLIQDQSYFKSQIEPKLNDSTINYLGNLGKKERDQLLGGAKALLHPISFEEPFGLSVLEAMMCGTPVIAFARGSMPELIMEGRSGFLVDTIAEAVLAVDKLDEIYPANCRAHAENNFSRARMISSYEDAYRKTIAKAQNLAQ</sequence>
<gene>
    <name evidence="3" type="ORF">GCM10007049_28690</name>
</gene>
<dbReference type="RefSeq" id="WP_018475839.1">
    <property type="nucleotide sequence ID" value="NZ_BMWX01000004.1"/>
</dbReference>
<dbReference type="Proteomes" id="UP000619457">
    <property type="component" value="Unassembled WGS sequence"/>
</dbReference>
<dbReference type="PANTHER" id="PTHR12526">
    <property type="entry name" value="GLYCOSYLTRANSFERASE"/>
    <property type="match status" value="1"/>
</dbReference>
<accession>A0A918Q5C4</accession>
<comment type="caution">
    <text evidence="3">The sequence shown here is derived from an EMBL/GenBank/DDBJ whole genome shotgun (WGS) entry which is preliminary data.</text>
</comment>
<name>A0A918Q5C4_9BACT</name>
<dbReference type="SUPFAM" id="SSF53756">
    <property type="entry name" value="UDP-Glycosyltransferase/glycogen phosphorylase"/>
    <property type="match status" value="1"/>
</dbReference>
<dbReference type="Pfam" id="PF13439">
    <property type="entry name" value="Glyco_transf_4"/>
    <property type="match status" value="1"/>
</dbReference>
<dbReference type="GO" id="GO:0016757">
    <property type="term" value="F:glycosyltransferase activity"/>
    <property type="evidence" value="ECO:0007669"/>
    <property type="project" value="InterPro"/>
</dbReference>
<dbReference type="InterPro" id="IPR001296">
    <property type="entry name" value="Glyco_trans_1"/>
</dbReference>
<organism evidence="3 4">
    <name type="scientific">Echinicola pacifica</name>
    <dbReference type="NCBI Taxonomy" id="346377"/>
    <lineage>
        <taxon>Bacteria</taxon>
        <taxon>Pseudomonadati</taxon>
        <taxon>Bacteroidota</taxon>
        <taxon>Cytophagia</taxon>
        <taxon>Cytophagales</taxon>
        <taxon>Cyclobacteriaceae</taxon>
        <taxon>Echinicola</taxon>
    </lineage>
</organism>
<keyword evidence="4" id="KW-1185">Reference proteome</keyword>
<dbReference type="EMBL" id="BMWX01000004">
    <property type="protein sequence ID" value="GGZ33300.1"/>
    <property type="molecule type" value="Genomic_DNA"/>
</dbReference>
<reference evidence="3" key="2">
    <citation type="submission" date="2020-09" db="EMBL/GenBank/DDBJ databases">
        <authorList>
            <person name="Sun Q."/>
            <person name="Kim S."/>
        </authorList>
    </citation>
    <scope>NUCLEOTIDE SEQUENCE</scope>
    <source>
        <strain evidence="3">KCTC 12368</strain>
    </source>
</reference>
<dbReference type="Gene3D" id="3.40.50.2000">
    <property type="entry name" value="Glycogen Phosphorylase B"/>
    <property type="match status" value="2"/>
</dbReference>
<dbReference type="PANTHER" id="PTHR12526:SF595">
    <property type="entry name" value="BLL5217 PROTEIN"/>
    <property type="match status" value="1"/>
</dbReference>
<dbReference type="CDD" id="cd03802">
    <property type="entry name" value="GT4_AviGT4-like"/>
    <property type="match status" value="1"/>
</dbReference>
<dbReference type="AlphaFoldDB" id="A0A918Q5C4"/>
<evidence type="ECO:0000259" key="1">
    <source>
        <dbReference type="Pfam" id="PF00534"/>
    </source>
</evidence>
<dbReference type="InterPro" id="IPR028098">
    <property type="entry name" value="Glyco_trans_4-like_N"/>
</dbReference>
<evidence type="ECO:0000313" key="4">
    <source>
        <dbReference type="Proteomes" id="UP000619457"/>
    </source>
</evidence>
<reference evidence="3" key="1">
    <citation type="journal article" date="2014" name="Int. J. Syst. Evol. Microbiol.">
        <title>Complete genome sequence of Corynebacterium casei LMG S-19264T (=DSM 44701T), isolated from a smear-ripened cheese.</title>
        <authorList>
            <consortium name="US DOE Joint Genome Institute (JGI-PGF)"/>
            <person name="Walter F."/>
            <person name="Albersmeier A."/>
            <person name="Kalinowski J."/>
            <person name="Ruckert C."/>
        </authorList>
    </citation>
    <scope>NUCLEOTIDE SEQUENCE</scope>
    <source>
        <strain evidence="3">KCTC 12368</strain>
    </source>
</reference>
<feature type="domain" description="Glycosyl transferase family 1" evidence="1">
    <location>
        <begin position="165"/>
        <end position="302"/>
    </location>
</feature>
<evidence type="ECO:0000313" key="3">
    <source>
        <dbReference type="EMBL" id="GGZ33300.1"/>
    </source>
</evidence>